<dbReference type="SUPFAM" id="SSF101478">
    <property type="entry name" value="ADP-ribosylglycohydrolase"/>
    <property type="match status" value="1"/>
</dbReference>
<evidence type="ECO:0000313" key="2">
    <source>
        <dbReference type="Proteomes" id="UP000004198"/>
    </source>
</evidence>
<dbReference type="AlphaFoldDB" id="C6PW35"/>
<dbReference type="EMBL" id="ACVI01000051">
    <property type="protein sequence ID" value="EET86514.1"/>
    <property type="molecule type" value="Genomic_DNA"/>
</dbReference>
<name>C6PW35_9CLOT</name>
<reference evidence="1 2" key="1">
    <citation type="submission" date="2009-06" db="EMBL/GenBank/DDBJ databases">
        <title>The draft genome of Clostridium carboxidivorans P7.</title>
        <authorList>
            <consortium name="US DOE Joint Genome Institute (JGI-PGF)"/>
            <person name="Lucas S."/>
            <person name="Copeland A."/>
            <person name="Lapidus A."/>
            <person name="Glavina del Rio T."/>
            <person name="Tice H."/>
            <person name="Bruce D."/>
            <person name="Goodwin L."/>
            <person name="Pitluck S."/>
            <person name="Larimer F."/>
            <person name="Land M.L."/>
            <person name="Hauser L."/>
            <person name="Hemme C.L."/>
        </authorList>
    </citation>
    <scope>NUCLEOTIDE SEQUENCE [LARGE SCALE GENOMIC DNA]</scope>
    <source>
        <strain evidence="1 2">P7</strain>
    </source>
</reference>
<proteinExistence type="predicted"/>
<keyword evidence="2" id="KW-1185">Reference proteome</keyword>
<gene>
    <name evidence="1" type="ORF">CcarbDRAFT_3002</name>
</gene>
<sequence length="54" mass="6107">MLDRAYGTLIGSAIGDGMGMPASFMTPDQIKKILWENCRIQQTVIRTDSTWFIK</sequence>
<dbReference type="InterPro" id="IPR036705">
    <property type="entry name" value="Ribosyl_crysJ1_sf"/>
</dbReference>
<protein>
    <recommendedName>
        <fullName evidence="3">ADP-ribosylglycohydrolase</fullName>
    </recommendedName>
</protein>
<accession>C6PW35</accession>
<dbReference type="Gene3D" id="1.10.4080.10">
    <property type="entry name" value="ADP-ribosylation/Crystallin J1"/>
    <property type="match status" value="1"/>
</dbReference>
<evidence type="ECO:0000313" key="1">
    <source>
        <dbReference type="EMBL" id="EET86514.1"/>
    </source>
</evidence>
<dbReference type="RefSeq" id="WP_007061887.1">
    <property type="nucleotide sequence ID" value="NZ_ACVI01000051.1"/>
</dbReference>
<comment type="caution">
    <text evidence="1">The sequence shown here is derived from an EMBL/GenBank/DDBJ whole genome shotgun (WGS) entry which is preliminary data.</text>
</comment>
<evidence type="ECO:0008006" key="3">
    <source>
        <dbReference type="Google" id="ProtNLM"/>
    </source>
</evidence>
<dbReference type="Proteomes" id="UP000004198">
    <property type="component" value="Unassembled WGS sequence"/>
</dbReference>
<organism evidence="1 2">
    <name type="scientific">Clostridium carboxidivorans P7</name>
    <dbReference type="NCBI Taxonomy" id="536227"/>
    <lineage>
        <taxon>Bacteria</taxon>
        <taxon>Bacillati</taxon>
        <taxon>Bacillota</taxon>
        <taxon>Clostridia</taxon>
        <taxon>Eubacteriales</taxon>
        <taxon>Clostridiaceae</taxon>
        <taxon>Clostridium</taxon>
    </lineage>
</organism>